<proteinExistence type="predicted"/>
<dbReference type="OrthoDB" id="9768243at2"/>
<keyword evidence="4" id="KW-1185">Reference proteome</keyword>
<evidence type="ECO:0000256" key="1">
    <source>
        <dbReference type="SAM" id="MobiDB-lite"/>
    </source>
</evidence>
<reference evidence="3 4" key="1">
    <citation type="submission" date="2019-06" db="EMBL/GenBank/DDBJ databases">
        <authorList>
            <person name="Livingstone P."/>
            <person name="Whitworth D."/>
        </authorList>
    </citation>
    <scope>NUCLEOTIDE SEQUENCE [LARGE SCALE GENOMIC DNA]</scope>
    <source>
        <strain evidence="3 4">AM401</strain>
    </source>
</reference>
<dbReference type="Pfam" id="PF01424">
    <property type="entry name" value="R3H"/>
    <property type="match status" value="1"/>
</dbReference>
<dbReference type="AlphaFoldDB" id="A0A540WT29"/>
<dbReference type="InterPro" id="IPR036867">
    <property type="entry name" value="R3H_dom_sf"/>
</dbReference>
<feature type="compositionally biased region" description="Polar residues" evidence="1">
    <location>
        <begin position="98"/>
        <end position="114"/>
    </location>
</feature>
<dbReference type="Gene3D" id="3.30.1370.50">
    <property type="entry name" value="R3H-like domain"/>
    <property type="match status" value="1"/>
</dbReference>
<evidence type="ECO:0000313" key="4">
    <source>
        <dbReference type="Proteomes" id="UP000315369"/>
    </source>
</evidence>
<dbReference type="InterPro" id="IPR001374">
    <property type="entry name" value="R3H_dom"/>
</dbReference>
<evidence type="ECO:0000313" key="3">
    <source>
        <dbReference type="EMBL" id="TQF12100.1"/>
    </source>
</evidence>
<evidence type="ECO:0000259" key="2">
    <source>
        <dbReference type="PROSITE" id="PS51061"/>
    </source>
</evidence>
<protein>
    <recommendedName>
        <fullName evidence="2">R3H domain-containing protein</fullName>
    </recommendedName>
</protein>
<dbReference type="Proteomes" id="UP000315369">
    <property type="component" value="Unassembled WGS sequence"/>
</dbReference>
<comment type="caution">
    <text evidence="3">The sequence shown here is derived from an EMBL/GenBank/DDBJ whole genome shotgun (WGS) entry which is preliminary data.</text>
</comment>
<dbReference type="InterPro" id="IPR058670">
    <property type="entry name" value="PTPase_dom"/>
</dbReference>
<gene>
    <name evidence="3" type="ORF">FJV41_30795</name>
</gene>
<dbReference type="EMBL" id="VIFM01000155">
    <property type="protein sequence ID" value="TQF12100.1"/>
    <property type="molecule type" value="Genomic_DNA"/>
</dbReference>
<dbReference type="Pfam" id="PF25516">
    <property type="entry name" value="PTPase"/>
    <property type="match status" value="1"/>
</dbReference>
<accession>A0A540WT29</accession>
<dbReference type="GO" id="GO:0003676">
    <property type="term" value="F:nucleic acid binding"/>
    <property type="evidence" value="ECO:0007669"/>
    <property type="project" value="UniProtKB-UniRule"/>
</dbReference>
<sequence length="303" mass="32809">MVRRPVGTGSGAEQAAARAVAMGVTRPAGAEESSHTDDTRRSENPTSEDYEDSPDDEDVTGAHTETEQSAASPTPLAKADAERHTRAGVTALGIGSPESRSTMGASMLPSSRSTRFAPRRADDSPDAWPAEEPKGLTRLYPHGVNRDLLLRVLRELPVEVRLVSRLESADLVVTLRSRANDPRMRRVVAKTGARVEAVKRASSTELRRALKGFFNVLEGVDEEEVRDAIAEAEHAVKRALGEGISVALSPRQSRVRKLQHRLVSRYPLEAVSHGSEPSRHLVIYPLGAEVDAALAKEDHEGSP</sequence>
<feature type="region of interest" description="Disordered" evidence="1">
    <location>
        <begin position="1"/>
        <end position="136"/>
    </location>
</feature>
<dbReference type="PROSITE" id="PS51061">
    <property type="entry name" value="R3H"/>
    <property type="match status" value="1"/>
</dbReference>
<name>A0A540WT29_9BACT</name>
<dbReference type="SMART" id="SM00393">
    <property type="entry name" value="R3H"/>
    <property type="match status" value="1"/>
</dbReference>
<feature type="domain" description="R3H" evidence="2">
    <location>
        <begin position="222"/>
        <end position="287"/>
    </location>
</feature>
<feature type="compositionally biased region" description="Acidic residues" evidence="1">
    <location>
        <begin position="46"/>
        <end position="59"/>
    </location>
</feature>
<organism evidence="3 4">
    <name type="scientific">Myxococcus llanfairpwllgwyngyllgogerychwyrndrobwllllantysiliogogogochensis</name>
    <dbReference type="NCBI Taxonomy" id="2590453"/>
    <lineage>
        <taxon>Bacteria</taxon>
        <taxon>Pseudomonadati</taxon>
        <taxon>Myxococcota</taxon>
        <taxon>Myxococcia</taxon>
        <taxon>Myxococcales</taxon>
        <taxon>Cystobacterineae</taxon>
        <taxon>Myxococcaceae</taxon>
        <taxon>Myxococcus</taxon>
    </lineage>
</organism>
<dbReference type="SUPFAM" id="SSF82708">
    <property type="entry name" value="R3H domain"/>
    <property type="match status" value="1"/>
</dbReference>
<feature type="compositionally biased region" description="Basic and acidic residues" evidence="1">
    <location>
        <begin position="32"/>
        <end position="43"/>
    </location>
</feature>